<dbReference type="InterPro" id="IPR011711">
    <property type="entry name" value="GntR_C"/>
</dbReference>
<dbReference type="InterPro" id="IPR000524">
    <property type="entry name" value="Tscrpt_reg_HTH_GntR"/>
</dbReference>
<dbReference type="EMBL" id="CP038439">
    <property type="protein sequence ID" value="QBX34961.1"/>
    <property type="molecule type" value="Genomic_DNA"/>
</dbReference>
<dbReference type="InterPro" id="IPR000485">
    <property type="entry name" value="AsnC-type_HTH_dom"/>
</dbReference>
<dbReference type="PROSITE" id="PS50949">
    <property type="entry name" value="HTH_GNTR"/>
    <property type="match status" value="1"/>
</dbReference>
<dbReference type="InterPro" id="IPR036388">
    <property type="entry name" value="WH-like_DNA-bd_sf"/>
</dbReference>
<dbReference type="CDD" id="cd07377">
    <property type="entry name" value="WHTH_GntR"/>
    <property type="match status" value="1"/>
</dbReference>
<dbReference type="GO" id="GO:0003700">
    <property type="term" value="F:DNA-binding transcription factor activity"/>
    <property type="evidence" value="ECO:0007669"/>
    <property type="project" value="InterPro"/>
</dbReference>
<gene>
    <name evidence="5" type="ORF">E4191_09740</name>
</gene>
<accession>A0A4P7HNZ7</accession>
<dbReference type="Pfam" id="PF07729">
    <property type="entry name" value="FCD"/>
    <property type="match status" value="1"/>
</dbReference>
<dbReference type="PANTHER" id="PTHR43537:SF45">
    <property type="entry name" value="GNTR FAMILY REGULATORY PROTEIN"/>
    <property type="match status" value="1"/>
</dbReference>
<sequence>MRPTSPIRLRHSTYDAVKSLIITGQLPPGARVTEAELTERLGVSRTPIREALNRLERDGLVEGRAKSGYAIACFDARTAREAFDLRATLEVQAVLLACRHASDSHHQALRAIITERDGLADQDPRFKLREFQLGMKVHRTIAEADDNRMLARIVHDLLDRCQVYVWMDLTALDNWQAARAEHRALVEAVCARDEACATQVITAYIADPRTNVVDLMEARRDLRAMAVAGSAQ</sequence>
<dbReference type="PRINTS" id="PR00035">
    <property type="entry name" value="HTHGNTR"/>
</dbReference>
<dbReference type="PANTHER" id="PTHR43537">
    <property type="entry name" value="TRANSCRIPTIONAL REGULATOR, GNTR FAMILY"/>
    <property type="match status" value="1"/>
</dbReference>
<evidence type="ECO:0000313" key="5">
    <source>
        <dbReference type="EMBL" id="QBX34961.1"/>
    </source>
</evidence>
<reference evidence="6" key="1">
    <citation type="submission" date="2019-03" db="EMBL/GenBank/DDBJ databases">
        <authorList>
            <person name="Li J."/>
        </authorList>
    </citation>
    <scope>NUCLEOTIDE SEQUENCE [LARGE SCALE GENOMIC DNA]</scope>
    <source>
        <strain evidence="6">2251</strain>
    </source>
</reference>
<dbReference type="GO" id="GO:0043565">
    <property type="term" value="F:sequence-specific DNA binding"/>
    <property type="evidence" value="ECO:0007669"/>
    <property type="project" value="InterPro"/>
</dbReference>
<organism evidence="5 6">
    <name type="scientific">Paracoccus liaowanqingii</name>
    <dbReference type="NCBI Taxonomy" id="2560053"/>
    <lineage>
        <taxon>Bacteria</taxon>
        <taxon>Pseudomonadati</taxon>
        <taxon>Pseudomonadota</taxon>
        <taxon>Alphaproteobacteria</taxon>
        <taxon>Rhodobacterales</taxon>
        <taxon>Paracoccaceae</taxon>
        <taxon>Paracoccus</taxon>
    </lineage>
</organism>
<keyword evidence="3" id="KW-0804">Transcription</keyword>
<dbReference type="InterPro" id="IPR036390">
    <property type="entry name" value="WH_DNA-bd_sf"/>
</dbReference>
<dbReference type="Pfam" id="PF00392">
    <property type="entry name" value="GntR"/>
    <property type="match status" value="1"/>
</dbReference>
<dbReference type="InterPro" id="IPR008920">
    <property type="entry name" value="TF_FadR/GntR_C"/>
</dbReference>
<evidence type="ECO:0000259" key="4">
    <source>
        <dbReference type="PROSITE" id="PS50949"/>
    </source>
</evidence>
<evidence type="ECO:0000313" key="6">
    <source>
        <dbReference type="Proteomes" id="UP000296374"/>
    </source>
</evidence>
<keyword evidence="2" id="KW-0238">DNA-binding</keyword>
<dbReference type="Gene3D" id="1.10.10.10">
    <property type="entry name" value="Winged helix-like DNA-binding domain superfamily/Winged helix DNA-binding domain"/>
    <property type="match status" value="1"/>
</dbReference>
<dbReference type="SUPFAM" id="SSF46785">
    <property type="entry name" value="Winged helix' DNA-binding domain"/>
    <property type="match status" value="1"/>
</dbReference>
<dbReference type="SMART" id="SM00345">
    <property type="entry name" value="HTH_GNTR"/>
    <property type="match status" value="1"/>
</dbReference>
<evidence type="ECO:0000256" key="3">
    <source>
        <dbReference type="ARBA" id="ARBA00023163"/>
    </source>
</evidence>
<feature type="domain" description="HTH gntR-type" evidence="4">
    <location>
        <begin position="7"/>
        <end position="74"/>
    </location>
</feature>
<dbReference type="Gene3D" id="1.20.120.530">
    <property type="entry name" value="GntR ligand-binding domain-like"/>
    <property type="match status" value="1"/>
</dbReference>
<protein>
    <submittedName>
        <fullName evidence="5">GntR family transcriptional regulator</fullName>
    </submittedName>
</protein>
<dbReference type="SMART" id="SM00895">
    <property type="entry name" value="FCD"/>
    <property type="match status" value="1"/>
</dbReference>
<proteinExistence type="predicted"/>
<evidence type="ECO:0000256" key="1">
    <source>
        <dbReference type="ARBA" id="ARBA00023015"/>
    </source>
</evidence>
<dbReference type="Proteomes" id="UP000296374">
    <property type="component" value="Chromosome"/>
</dbReference>
<keyword evidence="1" id="KW-0805">Transcription regulation</keyword>
<dbReference type="PRINTS" id="PR00033">
    <property type="entry name" value="HTHASNC"/>
</dbReference>
<dbReference type="RefSeq" id="WP_135313248.1">
    <property type="nucleotide sequence ID" value="NZ_CP038439.1"/>
</dbReference>
<dbReference type="SUPFAM" id="SSF48008">
    <property type="entry name" value="GntR ligand-binding domain-like"/>
    <property type="match status" value="1"/>
</dbReference>
<dbReference type="AlphaFoldDB" id="A0A4P7HNZ7"/>
<name>A0A4P7HNZ7_9RHOB</name>
<dbReference type="KEGG" id="plia:E4191_09740"/>
<evidence type="ECO:0000256" key="2">
    <source>
        <dbReference type="ARBA" id="ARBA00023125"/>
    </source>
</evidence>